<reference evidence="1 2" key="1">
    <citation type="submission" date="2023-09" db="EMBL/GenBank/DDBJ databases">
        <authorList>
            <person name="Wang M."/>
        </authorList>
    </citation>
    <scope>NUCLEOTIDE SEQUENCE [LARGE SCALE GENOMIC DNA]</scope>
    <source>
        <strain evidence="1">GT-2023</strain>
        <tissue evidence="1">Liver</tissue>
    </source>
</reference>
<evidence type="ECO:0000313" key="2">
    <source>
        <dbReference type="Proteomes" id="UP001558613"/>
    </source>
</evidence>
<comment type="caution">
    <text evidence="1">The sequence shown here is derived from an EMBL/GenBank/DDBJ whole genome shotgun (WGS) entry which is preliminary data.</text>
</comment>
<gene>
    <name evidence="1" type="ORF">QQF64_018040</name>
</gene>
<dbReference type="EMBL" id="JAYMGO010000021">
    <property type="protein sequence ID" value="KAL1253347.1"/>
    <property type="molecule type" value="Genomic_DNA"/>
</dbReference>
<proteinExistence type="predicted"/>
<keyword evidence="2" id="KW-1185">Reference proteome</keyword>
<sequence>MQIRSGASLRPARWCSRLAPLSPVSRFSRLRSLLSNGMTEKQNSVSRSRLWASRASRFLPCFSLPPCDSRPR</sequence>
<evidence type="ECO:0000313" key="1">
    <source>
        <dbReference type="EMBL" id="KAL1253347.1"/>
    </source>
</evidence>
<protein>
    <submittedName>
        <fullName evidence="1">Uncharacterized protein</fullName>
    </submittedName>
</protein>
<organism evidence="1 2">
    <name type="scientific">Cirrhinus molitorella</name>
    <name type="common">mud carp</name>
    <dbReference type="NCBI Taxonomy" id="172907"/>
    <lineage>
        <taxon>Eukaryota</taxon>
        <taxon>Metazoa</taxon>
        <taxon>Chordata</taxon>
        <taxon>Craniata</taxon>
        <taxon>Vertebrata</taxon>
        <taxon>Euteleostomi</taxon>
        <taxon>Actinopterygii</taxon>
        <taxon>Neopterygii</taxon>
        <taxon>Teleostei</taxon>
        <taxon>Ostariophysi</taxon>
        <taxon>Cypriniformes</taxon>
        <taxon>Cyprinidae</taxon>
        <taxon>Labeoninae</taxon>
        <taxon>Labeonini</taxon>
        <taxon>Cirrhinus</taxon>
    </lineage>
</organism>
<dbReference type="Proteomes" id="UP001558613">
    <property type="component" value="Unassembled WGS sequence"/>
</dbReference>
<accession>A0ABR3LNY8</accession>
<name>A0ABR3LNY8_9TELE</name>